<dbReference type="EMBL" id="JAHLUH010000009">
    <property type="protein sequence ID" value="KAG7726483.1"/>
    <property type="molecule type" value="Genomic_DNA"/>
</dbReference>
<keyword evidence="1 2" id="KW-0175">Coiled coil</keyword>
<evidence type="ECO:0000256" key="1">
    <source>
        <dbReference type="ARBA" id="ARBA00023054"/>
    </source>
</evidence>
<protein>
    <recommendedName>
        <fullName evidence="4">UBX domain-containing protein</fullName>
    </recommendedName>
</protein>
<dbReference type="AlphaFoldDB" id="A0AAN6D478"/>
<dbReference type="GO" id="GO:0043130">
    <property type="term" value="F:ubiquitin binding"/>
    <property type="evidence" value="ECO:0007669"/>
    <property type="project" value="TreeGrafter"/>
</dbReference>
<gene>
    <name evidence="5" type="ORF">KL933_003414</name>
    <name evidence="6" type="ORF">KL946_002857</name>
</gene>
<dbReference type="SMART" id="SM00166">
    <property type="entry name" value="UBX"/>
    <property type="match status" value="1"/>
</dbReference>
<dbReference type="Proteomes" id="UP000738402">
    <property type="component" value="Unassembled WGS sequence"/>
</dbReference>
<keyword evidence="3" id="KW-0812">Transmembrane</keyword>
<dbReference type="SMART" id="SM00594">
    <property type="entry name" value="UAS"/>
    <property type="match status" value="1"/>
</dbReference>
<name>A0AAN6D478_9ASCO</name>
<dbReference type="InterPro" id="IPR029071">
    <property type="entry name" value="Ubiquitin-like_domsf"/>
</dbReference>
<evidence type="ECO:0000313" key="5">
    <source>
        <dbReference type="EMBL" id="KAG7726483.1"/>
    </source>
</evidence>
<dbReference type="InterPro" id="IPR036249">
    <property type="entry name" value="Thioredoxin-like_sf"/>
</dbReference>
<evidence type="ECO:0000313" key="8">
    <source>
        <dbReference type="Proteomes" id="UP000738402"/>
    </source>
</evidence>
<dbReference type="GO" id="GO:0005783">
    <property type="term" value="C:endoplasmic reticulum"/>
    <property type="evidence" value="ECO:0007669"/>
    <property type="project" value="TreeGrafter"/>
</dbReference>
<comment type="caution">
    <text evidence="5">The sequence shown here is derived from an EMBL/GenBank/DDBJ whole genome shotgun (WGS) entry which is preliminary data.</text>
</comment>
<dbReference type="InterPro" id="IPR050730">
    <property type="entry name" value="UBX_domain-protein"/>
</dbReference>
<feature type="domain" description="UBX" evidence="4">
    <location>
        <begin position="439"/>
        <end position="535"/>
    </location>
</feature>
<dbReference type="PROSITE" id="PS50033">
    <property type="entry name" value="UBX"/>
    <property type="match status" value="1"/>
</dbReference>
<dbReference type="Proteomes" id="UP000697297">
    <property type="component" value="Unassembled WGS sequence"/>
</dbReference>
<keyword evidence="3" id="KW-0472">Membrane</keyword>
<dbReference type="EMBL" id="JAHLUN010000007">
    <property type="protein sequence ID" value="KAG7764990.1"/>
    <property type="molecule type" value="Genomic_DNA"/>
</dbReference>
<feature type="transmembrane region" description="Helical" evidence="3">
    <location>
        <begin position="141"/>
        <end position="165"/>
    </location>
</feature>
<dbReference type="GO" id="GO:0036503">
    <property type="term" value="P:ERAD pathway"/>
    <property type="evidence" value="ECO:0007669"/>
    <property type="project" value="TreeGrafter"/>
</dbReference>
<dbReference type="CDD" id="cd14273">
    <property type="entry name" value="UBA_TAP-C_like"/>
    <property type="match status" value="1"/>
</dbReference>
<dbReference type="SUPFAM" id="SSF52833">
    <property type="entry name" value="Thioredoxin-like"/>
    <property type="match status" value="1"/>
</dbReference>
<sequence>MDQLTPEQQNKLQNFREFTSYNESDEQEKVLRLLTVCNWDLEIAVARYFDNDFPTLTDERPTYPISNELDSPFVRSFANMEAGSSSINTSAGNSTAPRALAFDDPFLDLIPKLPKAVPIHNRWKLQLGINTNNQERKRPTYALLPPVIFILMLFPKLFWLVGYGLNKLLGPVFPNLFRILGLRESPTDFPSKPAHTSKEALSSYNIKTLVNDTLGETSDLPIFEGSFNEAFEKSKTELKWLMCILINSEKDISTKFVKTYLNHDSFINFVTENDIILYVGDVNYPEPFEVGQTYQVHSVPYINLIANVSATGTTFPLMSIVTRYHNFETCTKEYAKKLVKRLQKIIDKYEPQLITQRYDRQEAELARLLRKQQDEAYEQSLLNDKIKQEEKKQKEEEQQRKLEKLKQEEEASKIKQKQELAFLANHVQSLSQIDENGWKKGDYTTIQLRNHEGQRTVKKFYKDQTLYDIFVFVECKNFLRVQSQELSVPEENVLDQLEVENVSLDNYEHEFRFELISPMPRIKFQADPHKLLKDVRELWPNGSLLIERIEDDEGLDEESGDY</sequence>
<evidence type="ECO:0000256" key="2">
    <source>
        <dbReference type="SAM" id="Coils"/>
    </source>
</evidence>
<accession>A0AAN6D478</accession>
<dbReference type="PANTHER" id="PTHR23322:SF1">
    <property type="entry name" value="FAS-ASSOCIATED FACTOR 2"/>
    <property type="match status" value="1"/>
</dbReference>
<dbReference type="SUPFAM" id="SSF54236">
    <property type="entry name" value="Ubiquitin-like"/>
    <property type="match status" value="1"/>
</dbReference>
<proteinExistence type="predicted"/>
<dbReference type="InterPro" id="IPR001012">
    <property type="entry name" value="UBX_dom"/>
</dbReference>
<organism evidence="5 8">
    <name type="scientific">Ogataea haglerorum</name>
    <dbReference type="NCBI Taxonomy" id="1937702"/>
    <lineage>
        <taxon>Eukaryota</taxon>
        <taxon>Fungi</taxon>
        <taxon>Dikarya</taxon>
        <taxon>Ascomycota</taxon>
        <taxon>Saccharomycotina</taxon>
        <taxon>Pichiomycetes</taxon>
        <taxon>Pichiales</taxon>
        <taxon>Pichiaceae</taxon>
        <taxon>Ogataea</taxon>
    </lineage>
</organism>
<dbReference type="PANTHER" id="PTHR23322">
    <property type="entry name" value="FAS-ASSOCIATED PROTEIN"/>
    <property type="match status" value="1"/>
</dbReference>
<reference evidence="5 7" key="1">
    <citation type="journal article" date="2021" name="G3 (Bethesda)">
        <title>Genomic diversity, chromosomal rearrangements, and interspecies hybridization in the ogataea polymorpha species complex.</title>
        <authorList>
            <person name="Hanson S.J."/>
            <person name="Cinneide E.O."/>
            <person name="Salzberg L.I."/>
            <person name="Wolfe K.H."/>
            <person name="McGowan J."/>
            <person name="Fitzpatrick D.A."/>
            <person name="Matlin K."/>
        </authorList>
    </citation>
    <scope>NUCLEOTIDE SEQUENCE</scope>
    <source>
        <strain evidence="6">81-436-3</strain>
        <strain evidence="5">83-405-1</strain>
    </source>
</reference>
<evidence type="ECO:0000313" key="6">
    <source>
        <dbReference type="EMBL" id="KAG7764990.1"/>
    </source>
</evidence>
<dbReference type="Gene3D" id="3.40.30.10">
    <property type="entry name" value="Glutaredoxin"/>
    <property type="match status" value="1"/>
</dbReference>
<dbReference type="InterPro" id="IPR009060">
    <property type="entry name" value="UBA-like_sf"/>
</dbReference>
<dbReference type="Pfam" id="PF00789">
    <property type="entry name" value="UBX"/>
    <property type="match status" value="1"/>
</dbReference>
<evidence type="ECO:0000259" key="4">
    <source>
        <dbReference type="PROSITE" id="PS50033"/>
    </source>
</evidence>
<dbReference type="Gene3D" id="1.10.8.10">
    <property type="entry name" value="DNA helicase RuvA subunit, C-terminal domain"/>
    <property type="match status" value="1"/>
</dbReference>
<dbReference type="SUPFAM" id="SSF46934">
    <property type="entry name" value="UBA-like"/>
    <property type="match status" value="1"/>
</dbReference>
<feature type="coiled-coil region" evidence="2">
    <location>
        <begin position="378"/>
        <end position="415"/>
    </location>
</feature>
<keyword evidence="3" id="KW-1133">Transmembrane helix</keyword>
<evidence type="ECO:0000313" key="7">
    <source>
        <dbReference type="Proteomes" id="UP000697297"/>
    </source>
</evidence>
<dbReference type="Pfam" id="PF14555">
    <property type="entry name" value="UBA_4"/>
    <property type="match status" value="1"/>
</dbReference>
<keyword evidence="7" id="KW-1185">Reference proteome</keyword>
<evidence type="ECO:0000256" key="3">
    <source>
        <dbReference type="SAM" id="Phobius"/>
    </source>
</evidence>
<dbReference type="InterPro" id="IPR006577">
    <property type="entry name" value="UAS"/>
</dbReference>
<dbReference type="Gene3D" id="3.10.20.90">
    <property type="entry name" value="Phosphatidylinositol 3-kinase Catalytic Subunit, Chain A, domain 1"/>
    <property type="match status" value="1"/>
</dbReference>